<proteinExistence type="predicted"/>
<dbReference type="GO" id="GO:0005739">
    <property type="term" value="C:mitochondrion"/>
    <property type="evidence" value="ECO:0007669"/>
    <property type="project" value="InterPro"/>
</dbReference>
<dbReference type="PROSITE" id="PS51808">
    <property type="entry name" value="CHCH"/>
    <property type="match status" value="1"/>
</dbReference>
<name>A0A1Y2BVH9_9BASI</name>
<dbReference type="PANTHER" id="PTHR34561">
    <property type="entry name" value="NADH DEHYDROGENASE [UBIQUINONE] 1 ALPHA SUBCOMPLEX ASSEMBLY FACTOR 8"/>
    <property type="match status" value="1"/>
</dbReference>
<dbReference type="PANTHER" id="PTHR34561:SF1">
    <property type="entry name" value="NADH DEHYDROGENASE [UBIQUINONE] 1 ALPHA SUBCOMPLEX ASSEMBLY FACTOR 8"/>
    <property type="match status" value="1"/>
</dbReference>
<organism evidence="1 2">
    <name type="scientific">Leucosporidium creatinivorum</name>
    <dbReference type="NCBI Taxonomy" id="106004"/>
    <lineage>
        <taxon>Eukaryota</taxon>
        <taxon>Fungi</taxon>
        <taxon>Dikarya</taxon>
        <taxon>Basidiomycota</taxon>
        <taxon>Pucciniomycotina</taxon>
        <taxon>Microbotryomycetes</taxon>
        <taxon>Leucosporidiales</taxon>
        <taxon>Leucosporidium</taxon>
    </lineage>
</organism>
<reference evidence="1 2" key="1">
    <citation type="submission" date="2016-07" db="EMBL/GenBank/DDBJ databases">
        <title>Pervasive Adenine N6-methylation of Active Genes in Fungi.</title>
        <authorList>
            <consortium name="DOE Joint Genome Institute"/>
            <person name="Mondo S.J."/>
            <person name="Dannebaum R.O."/>
            <person name="Kuo R.C."/>
            <person name="Labutti K."/>
            <person name="Haridas S."/>
            <person name="Kuo A."/>
            <person name="Salamov A."/>
            <person name="Ahrendt S.R."/>
            <person name="Lipzen A."/>
            <person name="Sullivan W."/>
            <person name="Andreopoulos W.B."/>
            <person name="Clum A."/>
            <person name="Lindquist E."/>
            <person name="Daum C."/>
            <person name="Ramamoorthy G.K."/>
            <person name="Gryganskyi A."/>
            <person name="Culley D."/>
            <person name="Magnuson J.K."/>
            <person name="James T.Y."/>
            <person name="O'Malley M.A."/>
            <person name="Stajich J.E."/>
            <person name="Spatafora J.W."/>
            <person name="Visel A."/>
            <person name="Grigoriev I.V."/>
        </authorList>
    </citation>
    <scope>NUCLEOTIDE SEQUENCE [LARGE SCALE GENOMIC DNA]</scope>
    <source>
        <strain evidence="1 2">62-1032</strain>
    </source>
</reference>
<protein>
    <submittedName>
        <fullName evidence="1">Uncharacterized protein</fullName>
    </submittedName>
</protein>
<comment type="caution">
    <text evidence="1">The sequence shown here is derived from an EMBL/GenBank/DDBJ whole genome shotgun (WGS) entry which is preliminary data.</text>
</comment>
<dbReference type="EMBL" id="MCGR01000156">
    <property type="protein sequence ID" value="ORY38105.1"/>
    <property type="molecule type" value="Genomic_DNA"/>
</dbReference>
<evidence type="ECO:0000313" key="2">
    <source>
        <dbReference type="Proteomes" id="UP000193467"/>
    </source>
</evidence>
<dbReference type="GO" id="GO:0032981">
    <property type="term" value="P:mitochondrial respiratory chain complex I assembly"/>
    <property type="evidence" value="ECO:0007669"/>
    <property type="project" value="InterPro"/>
</dbReference>
<dbReference type="OrthoDB" id="3821113at2759"/>
<accession>A0A1Y2BVH9</accession>
<dbReference type="InParanoid" id="A0A1Y2BVH9"/>
<dbReference type="InterPro" id="IPR034595">
    <property type="entry name" value="NDUFAF8"/>
</dbReference>
<gene>
    <name evidence="1" type="ORF">BCR35DRAFT_311527</name>
</gene>
<dbReference type="AlphaFoldDB" id="A0A1Y2BVH9"/>
<evidence type="ECO:0000313" key="1">
    <source>
        <dbReference type="EMBL" id="ORY38105.1"/>
    </source>
</evidence>
<sequence>MTATATSTAIRRPLAQLPTAFAACSAQSIAYGKCIGASYTDVERGMCEQEFRAFKACVKEAIKRK</sequence>
<dbReference type="Proteomes" id="UP000193467">
    <property type="component" value="Unassembled WGS sequence"/>
</dbReference>
<keyword evidence="2" id="KW-1185">Reference proteome</keyword>